<feature type="region of interest" description="Disordered" evidence="5">
    <location>
        <begin position="218"/>
        <end position="252"/>
    </location>
</feature>
<feature type="compositionally biased region" description="Basic and acidic residues" evidence="5">
    <location>
        <begin position="49"/>
        <end position="58"/>
    </location>
</feature>
<dbReference type="GO" id="GO:0005739">
    <property type="term" value="C:mitochondrion"/>
    <property type="evidence" value="ECO:0007669"/>
    <property type="project" value="UniProtKB-SubCell"/>
</dbReference>
<dbReference type="GO" id="GO:0005634">
    <property type="term" value="C:nucleus"/>
    <property type="evidence" value="ECO:0007669"/>
    <property type="project" value="TreeGrafter"/>
</dbReference>
<feature type="compositionally biased region" description="Low complexity" evidence="5">
    <location>
        <begin position="20"/>
        <end position="31"/>
    </location>
</feature>
<evidence type="ECO:0000256" key="3">
    <source>
        <dbReference type="ARBA" id="ARBA00023128"/>
    </source>
</evidence>
<proteinExistence type="inferred from homology"/>
<feature type="compositionally biased region" description="Polar residues" evidence="5">
    <location>
        <begin position="229"/>
        <end position="245"/>
    </location>
</feature>
<name>A0AAX4K0U5_9TREE</name>
<dbReference type="Proteomes" id="UP001355207">
    <property type="component" value="Chromosome 8"/>
</dbReference>
<dbReference type="EMBL" id="CP144105">
    <property type="protein sequence ID" value="WWC91351.1"/>
    <property type="molecule type" value="Genomic_DNA"/>
</dbReference>
<dbReference type="GeneID" id="91096963"/>
<organism evidence="7 8">
    <name type="scientific">Kwoniella dendrophila CBS 6074</name>
    <dbReference type="NCBI Taxonomy" id="1295534"/>
    <lineage>
        <taxon>Eukaryota</taxon>
        <taxon>Fungi</taxon>
        <taxon>Dikarya</taxon>
        <taxon>Basidiomycota</taxon>
        <taxon>Agaricomycotina</taxon>
        <taxon>Tremellomycetes</taxon>
        <taxon>Tremellales</taxon>
        <taxon>Cryptococcaceae</taxon>
        <taxon>Kwoniella</taxon>
    </lineage>
</organism>
<dbReference type="GO" id="GO:0006979">
    <property type="term" value="P:response to oxidative stress"/>
    <property type="evidence" value="ECO:0007669"/>
    <property type="project" value="TreeGrafter"/>
</dbReference>
<feature type="region of interest" description="Disordered" evidence="5">
    <location>
        <begin position="273"/>
        <end position="295"/>
    </location>
</feature>
<reference evidence="7 8" key="1">
    <citation type="submission" date="2024-01" db="EMBL/GenBank/DDBJ databases">
        <title>Comparative genomics of Cryptococcus and Kwoniella reveals pathogenesis evolution and contrasting modes of karyotype evolution via chromosome fusion or intercentromeric recombination.</title>
        <authorList>
            <person name="Coelho M.A."/>
            <person name="David-Palma M."/>
            <person name="Shea T."/>
            <person name="Bowers K."/>
            <person name="McGinley-Smith S."/>
            <person name="Mohammad A.W."/>
            <person name="Gnirke A."/>
            <person name="Yurkov A.M."/>
            <person name="Nowrousian M."/>
            <person name="Sun S."/>
            <person name="Cuomo C.A."/>
            <person name="Heitman J."/>
        </authorList>
    </citation>
    <scope>NUCLEOTIDE SEQUENCE [LARGE SCALE GENOMIC DNA]</scope>
    <source>
        <strain evidence="7 8">CBS 6074</strain>
    </source>
</reference>
<feature type="compositionally biased region" description="Pro residues" evidence="5">
    <location>
        <begin position="280"/>
        <end position="290"/>
    </location>
</feature>
<feature type="domain" description="TLDc" evidence="6">
    <location>
        <begin position="359"/>
        <end position="536"/>
    </location>
</feature>
<sequence>MNHRTNDFHPRINTSPSAGSFKPSHQPSSSSDFGEFESAPQAGPSQPLDRQRFDESRLPADSSTTYEGNSLLDENDLLGSFDPLSTTYASHASSRKSSQVSTPASREVDLLGGDIWEDATPNGRKGILKVPPSSPRHPPSQSSKSAPIHVPLPPRPSEISPDYIPPLRSPRRMSTPYFSASLSSPPIVTDAGNDIIFHPAHQTRNDDAATEMRRVQLHDPANSPPKSAFANSAQQGSTLGRTITRSPPHHSKLLDTLATTSKIASKWRSAITSSTFSPPNQQPQPEPYIPHAPKSPESLPIDVTHQNPFVSAEQLAGSYTAPTGAPGFDPRQHNKPKYIVAEDEWGHITLVGRRESTVQVLSSMEADKLRLHLPPRQKLSSTWTLIFSLDQHGASLSTLYRLADKFGQTHKTSGNILVVRDSQGNRFGAFINETITKREGTYYGSGESFLFKLDTSSAIQPFRWTGKNQYFALCEAGFISFGGGDGVYGLILDSTFTQNSSATSPAYDNDVLSESRSRKSSQAILFDCVGLEVWGT</sequence>
<gene>
    <name evidence="7" type="ORF">L201_006294</name>
</gene>
<evidence type="ECO:0000256" key="4">
    <source>
        <dbReference type="ARBA" id="ARBA00040604"/>
    </source>
</evidence>
<comment type="subcellular location">
    <subcellularLocation>
        <location evidence="1">Mitochondrion</location>
    </subcellularLocation>
</comment>
<accession>A0AAX4K0U5</accession>
<feature type="compositionally biased region" description="Polar residues" evidence="5">
    <location>
        <begin position="83"/>
        <end position="104"/>
    </location>
</feature>
<evidence type="ECO:0000256" key="5">
    <source>
        <dbReference type="SAM" id="MobiDB-lite"/>
    </source>
</evidence>
<feature type="compositionally biased region" description="Basic and acidic residues" evidence="5">
    <location>
        <begin position="1"/>
        <end position="10"/>
    </location>
</feature>
<keyword evidence="3" id="KW-0496">Mitochondrion</keyword>
<evidence type="ECO:0000256" key="1">
    <source>
        <dbReference type="ARBA" id="ARBA00004173"/>
    </source>
</evidence>
<feature type="region of interest" description="Disordered" evidence="5">
    <location>
        <begin position="1"/>
        <end position="170"/>
    </location>
</feature>
<dbReference type="AlphaFoldDB" id="A0AAX4K0U5"/>
<dbReference type="RefSeq" id="XP_066078113.1">
    <property type="nucleotide sequence ID" value="XM_066222016.1"/>
</dbReference>
<dbReference type="PROSITE" id="PS51886">
    <property type="entry name" value="TLDC"/>
    <property type="match status" value="1"/>
</dbReference>
<dbReference type="Pfam" id="PF07534">
    <property type="entry name" value="TLD"/>
    <property type="match status" value="1"/>
</dbReference>
<dbReference type="SMART" id="SM00584">
    <property type="entry name" value="TLDc"/>
    <property type="match status" value="1"/>
</dbReference>
<evidence type="ECO:0000256" key="2">
    <source>
        <dbReference type="ARBA" id="ARBA00009540"/>
    </source>
</evidence>
<dbReference type="PANTHER" id="PTHR23354:SF62">
    <property type="entry name" value="MUSTARD, ISOFORM V"/>
    <property type="match status" value="1"/>
</dbReference>
<dbReference type="InterPro" id="IPR006571">
    <property type="entry name" value="TLDc_dom"/>
</dbReference>
<keyword evidence="8" id="KW-1185">Reference proteome</keyword>
<comment type="similarity">
    <text evidence="2">Belongs to the OXR1 family.</text>
</comment>
<evidence type="ECO:0000313" key="8">
    <source>
        <dbReference type="Proteomes" id="UP001355207"/>
    </source>
</evidence>
<evidence type="ECO:0000259" key="6">
    <source>
        <dbReference type="PROSITE" id="PS51886"/>
    </source>
</evidence>
<protein>
    <recommendedName>
        <fullName evidence="4">Oxidation resistance protein 1</fullName>
    </recommendedName>
</protein>
<dbReference type="PANTHER" id="PTHR23354">
    <property type="entry name" value="NUCLEOLAR PROTEIN 7/ESTROGEN RECEPTOR COACTIVATOR-RELATED"/>
    <property type="match status" value="1"/>
</dbReference>
<evidence type="ECO:0000313" key="7">
    <source>
        <dbReference type="EMBL" id="WWC91351.1"/>
    </source>
</evidence>